<evidence type="ECO:0000313" key="1">
    <source>
        <dbReference type="EMBL" id="MFC4673541.1"/>
    </source>
</evidence>
<dbReference type="Proteomes" id="UP001596023">
    <property type="component" value="Unassembled WGS sequence"/>
</dbReference>
<name>A0ABV9KUB1_9BACT</name>
<sequence>MAVMTIWNRKEINILRKYYPDMGVLVKLLNKSAYKINKKVAELGLTTGNSDQLAVNKGARGGDHHRLKGEGCLYNPKRRSVKDIERDLAQMERCIATGVDMEHWSGLVNKYNALQYEYSRALESEGSGETKRKNKINA</sequence>
<proteinExistence type="predicted"/>
<evidence type="ECO:0000313" key="2">
    <source>
        <dbReference type="Proteomes" id="UP001596023"/>
    </source>
</evidence>
<reference evidence="2" key="1">
    <citation type="journal article" date="2019" name="Int. J. Syst. Evol. Microbiol.">
        <title>The Global Catalogue of Microorganisms (GCM) 10K type strain sequencing project: providing services to taxonomists for standard genome sequencing and annotation.</title>
        <authorList>
            <consortium name="The Broad Institute Genomics Platform"/>
            <consortium name="The Broad Institute Genome Sequencing Center for Infectious Disease"/>
            <person name="Wu L."/>
            <person name="Ma J."/>
        </authorList>
    </citation>
    <scope>NUCLEOTIDE SEQUENCE [LARGE SCALE GENOMIC DNA]</scope>
    <source>
        <strain evidence="2">CCUG 66188</strain>
    </source>
</reference>
<keyword evidence="2" id="KW-1185">Reference proteome</keyword>
<evidence type="ECO:0008006" key="3">
    <source>
        <dbReference type="Google" id="ProtNLM"/>
    </source>
</evidence>
<accession>A0ABV9KUB1</accession>
<dbReference type="RefSeq" id="WP_379994919.1">
    <property type="nucleotide sequence ID" value="NZ_JBHSGN010000058.1"/>
</dbReference>
<protein>
    <recommendedName>
        <fullName evidence="3">Four helix bundle protein</fullName>
    </recommendedName>
</protein>
<gene>
    <name evidence="1" type="ORF">ACFO6W_07540</name>
</gene>
<organism evidence="1 2">
    <name type="scientific">Dysgonomonas termitidis</name>
    <dbReference type="NCBI Taxonomy" id="1516126"/>
    <lineage>
        <taxon>Bacteria</taxon>
        <taxon>Pseudomonadati</taxon>
        <taxon>Bacteroidota</taxon>
        <taxon>Bacteroidia</taxon>
        <taxon>Bacteroidales</taxon>
        <taxon>Dysgonomonadaceae</taxon>
        <taxon>Dysgonomonas</taxon>
    </lineage>
</organism>
<comment type="caution">
    <text evidence="1">The sequence shown here is derived from an EMBL/GenBank/DDBJ whole genome shotgun (WGS) entry which is preliminary data.</text>
</comment>
<dbReference type="EMBL" id="JBHSGN010000058">
    <property type="protein sequence ID" value="MFC4673541.1"/>
    <property type="molecule type" value="Genomic_DNA"/>
</dbReference>